<dbReference type="Proteomes" id="UP000266723">
    <property type="component" value="Unassembled WGS sequence"/>
</dbReference>
<evidence type="ECO:0000256" key="1">
    <source>
        <dbReference type="SAM" id="MobiDB-lite"/>
    </source>
</evidence>
<organism evidence="2 3">
    <name type="scientific">Brassica cretica</name>
    <name type="common">Mustard</name>
    <dbReference type="NCBI Taxonomy" id="69181"/>
    <lineage>
        <taxon>Eukaryota</taxon>
        <taxon>Viridiplantae</taxon>
        <taxon>Streptophyta</taxon>
        <taxon>Embryophyta</taxon>
        <taxon>Tracheophyta</taxon>
        <taxon>Spermatophyta</taxon>
        <taxon>Magnoliopsida</taxon>
        <taxon>eudicotyledons</taxon>
        <taxon>Gunneridae</taxon>
        <taxon>Pentapetalae</taxon>
        <taxon>rosids</taxon>
        <taxon>malvids</taxon>
        <taxon>Brassicales</taxon>
        <taxon>Brassicaceae</taxon>
        <taxon>Brassiceae</taxon>
        <taxon>Brassica</taxon>
    </lineage>
</organism>
<feature type="region of interest" description="Disordered" evidence="1">
    <location>
        <begin position="78"/>
        <end position="152"/>
    </location>
</feature>
<feature type="compositionally biased region" description="Basic and acidic residues" evidence="1">
    <location>
        <begin position="118"/>
        <end position="127"/>
    </location>
</feature>
<name>A0ABQ7CHB6_BRACR</name>
<gene>
    <name evidence="2" type="ORF">DY000_02005778</name>
</gene>
<evidence type="ECO:0000313" key="2">
    <source>
        <dbReference type="EMBL" id="KAF3550442.1"/>
    </source>
</evidence>
<feature type="compositionally biased region" description="Basic and acidic residues" evidence="1">
    <location>
        <begin position="80"/>
        <end position="99"/>
    </location>
</feature>
<comment type="caution">
    <text evidence="2">The sequence shown here is derived from an EMBL/GenBank/DDBJ whole genome shotgun (WGS) entry which is preliminary data.</text>
</comment>
<keyword evidence="3" id="KW-1185">Reference proteome</keyword>
<reference evidence="2 3" key="1">
    <citation type="journal article" date="2020" name="BMC Genomics">
        <title>Intraspecific diversification of the crop wild relative Brassica cretica Lam. using demographic model selection.</title>
        <authorList>
            <person name="Kioukis A."/>
            <person name="Michalopoulou V.A."/>
            <person name="Briers L."/>
            <person name="Pirintsos S."/>
            <person name="Studholme D.J."/>
            <person name="Pavlidis P."/>
            <person name="Sarris P.F."/>
        </authorList>
    </citation>
    <scope>NUCLEOTIDE SEQUENCE [LARGE SCALE GENOMIC DNA]</scope>
    <source>
        <strain evidence="3">cv. PFS-1207/04</strain>
    </source>
</reference>
<evidence type="ECO:0008006" key="4">
    <source>
        <dbReference type="Google" id="ProtNLM"/>
    </source>
</evidence>
<evidence type="ECO:0000313" key="3">
    <source>
        <dbReference type="Proteomes" id="UP000266723"/>
    </source>
</evidence>
<proteinExistence type="predicted"/>
<accession>A0ABQ7CHB6</accession>
<protein>
    <recommendedName>
        <fullName evidence="4">TPX2 central domain-containing protein</fullName>
    </recommendedName>
</protein>
<feature type="region of interest" description="Disordered" evidence="1">
    <location>
        <begin position="1"/>
        <end position="57"/>
    </location>
</feature>
<dbReference type="EMBL" id="QGKV02000832">
    <property type="protein sequence ID" value="KAF3550442.1"/>
    <property type="molecule type" value="Genomic_DNA"/>
</dbReference>
<sequence>MKNFLPPAKLKRLEGTPMKRSLNGEETVQPERSSLKFKSLRGSTLRKHNRHQSIPQPSTILHALQTPFMIQISLKAVVTTKEDRDTETKIGRPTPEKKVRAPKVKSGRPPKIDATPETEIRPDETIIRKNLSRTSYAGEEGADSRSKIRPTI</sequence>